<dbReference type="GO" id="GO:0009073">
    <property type="term" value="P:aromatic amino acid family biosynthetic process"/>
    <property type="evidence" value="ECO:0007669"/>
    <property type="project" value="UniProtKB-KW"/>
</dbReference>
<dbReference type="GO" id="GO:0009423">
    <property type="term" value="P:chorismate biosynthetic process"/>
    <property type="evidence" value="ECO:0007669"/>
    <property type="project" value="UniProtKB-UniRule"/>
</dbReference>
<dbReference type="KEGG" id="cms:CMS0733"/>
<dbReference type="EMBL" id="AM849034">
    <property type="protein sequence ID" value="CAQ00853.1"/>
    <property type="molecule type" value="Genomic_DNA"/>
</dbReference>
<name>B0REK6_CLASE</name>
<dbReference type="InterPro" id="IPR035904">
    <property type="entry name" value="Chorismate_synth_AroC_sf"/>
</dbReference>
<feature type="binding site" evidence="11">
    <location>
        <begin position="342"/>
        <end position="346"/>
    </location>
    <ligand>
        <name>FMN</name>
        <dbReference type="ChEBI" id="CHEBI:58210"/>
    </ligand>
</feature>
<dbReference type="PANTHER" id="PTHR21085:SF0">
    <property type="entry name" value="CHORISMATE SYNTHASE"/>
    <property type="match status" value="1"/>
</dbReference>
<keyword evidence="9 11" id="KW-0057">Aromatic amino acid biosynthesis</keyword>
<dbReference type="GO" id="GO:0008652">
    <property type="term" value="P:amino acid biosynthetic process"/>
    <property type="evidence" value="ECO:0007669"/>
    <property type="project" value="UniProtKB-KW"/>
</dbReference>
<evidence type="ECO:0000313" key="13">
    <source>
        <dbReference type="EMBL" id="CAQ00853.1"/>
    </source>
</evidence>
<comment type="catalytic activity">
    <reaction evidence="11 12">
        <text>5-O-(1-carboxyvinyl)-3-phosphoshikimate = chorismate + phosphate</text>
        <dbReference type="Rhea" id="RHEA:21020"/>
        <dbReference type="ChEBI" id="CHEBI:29748"/>
        <dbReference type="ChEBI" id="CHEBI:43474"/>
        <dbReference type="ChEBI" id="CHEBI:57701"/>
        <dbReference type="EC" id="4.2.3.5"/>
    </reaction>
</comment>
<keyword evidence="14" id="KW-1185">Reference proteome</keyword>
<dbReference type="InterPro" id="IPR020541">
    <property type="entry name" value="Chorismate_synthase_CS"/>
</dbReference>
<dbReference type="PANTHER" id="PTHR21085">
    <property type="entry name" value="CHORISMATE SYNTHASE"/>
    <property type="match status" value="1"/>
</dbReference>
<comment type="cofactor">
    <cofactor evidence="11 12">
        <name>FMNH2</name>
        <dbReference type="ChEBI" id="CHEBI:57618"/>
    </cofactor>
    <text evidence="11 12">Reduced FMN (FMNH(2)).</text>
</comment>
<accession>B0REK6</accession>
<dbReference type="NCBIfam" id="NF003793">
    <property type="entry name" value="PRK05382.1"/>
    <property type="match status" value="1"/>
</dbReference>
<comment type="similarity">
    <text evidence="2 11 12">Belongs to the chorismate synthase family.</text>
</comment>
<feature type="binding site" evidence="11">
    <location>
        <position position="327"/>
    </location>
    <ligand>
        <name>FMN</name>
        <dbReference type="ChEBI" id="CHEBI:58210"/>
    </ligand>
</feature>
<dbReference type="FunFam" id="3.60.150.10:FF:000002">
    <property type="entry name" value="Chorismate synthase"/>
    <property type="match status" value="1"/>
</dbReference>
<feature type="binding site" evidence="11">
    <location>
        <begin position="162"/>
        <end position="164"/>
    </location>
    <ligand>
        <name>FMN</name>
        <dbReference type="ChEBI" id="CHEBI:58210"/>
    </ligand>
</feature>
<dbReference type="GO" id="GO:0010181">
    <property type="term" value="F:FMN binding"/>
    <property type="evidence" value="ECO:0007669"/>
    <property type="project" value="TreeGrafter"/>
</dbReference>
<keyword evidence="10 11" id="KW-0456">Lyase</keyword>
<dbReference type="AlphaFoldDB" id="B0REK6"/>
<dbReference type="Gene3D" id="3.60.150.10">
    <property type="entry name" value="Chorismate synthase AroC"/>
    <property type="match status" value="1"/>
</dbReference>
<evidence type="ECO:0000256" key="6">
    <source>
        <dbReference type="ARBA" id="ARBA00022643"/>
    </source>
</evidence>
<keyword evidence="8 11" id="KW-0521">NADP</keyword>
<keyword evidence="4 11" id="KW-0028">Amino-acid biosynthesis</keyword>
<feature type="binding site" evidence="11">
    <location>
        <begin position="283"/>
        <end position="284"/>
    </location>
    <ligand>
        <name>FMN</name>
        <dbReference type="ChEBI" id="CHEBI:58210"/>
    </ligand>
</feature>
<comment type="pathway">
    <text evidence="1 11 12">Metabolic intermediate biosynthesis; chorismate biosynthesis; chorismate from D-erythrose 4-phosphate and phosphoenolpyruvate: step 7/7.</text>
</comment>
<reference evidence="13 14" key="1">
    <citation type="journal article" date="2008" name="J. Bacteriol.">
        <title>Genome of the actinomycete plant pathogen Clavibacter michiganensis subsp. sepedonicus suggests recent niche adaptation.</title>
        <authorList>
            <person name="Bentley S.D."/>
            <person name="Corton C."/>
            <person name="Brown S.E."/>
            <person name="Barron A."/>
            <person name="Clark L."/>
            <person name="Doggett J."/>
            <person name="Harris B."/>
            <person name="Ormond D."/>
            <person name="Quail M.A."/>
            <person name="May G."/>
            <person name="Francis D."/>
            <person name="Knudson D."/>
            <person name="Parkhill J."/>
            <person name="Ishimaru C.A."/>
        </authorList>
    </citation>
    <scope>NUCLEOTIDE SEQUENCE [LARGE SCALE GENOMIC DNA]</scope>
    <source>
        <strain evidence="14">ATCC 33113 / DSM 20744 / JCM 9667 / LMG 2889 / ICMP 2535 / C-1</strain>
    </source>
</reference>
<dbReference type="PROSITE" id="PS00787">
    <property type="entry name" value="CHORISMATE_SYNTHASE_1"/>
    <property type="match status" value="1"/>
</dbReference>
<keyword evidence="6 11" id="KW-0288">FMN</keyword>
<comment type="subunit">
    <text evidence="11">Homotetramer.</text>
</comment>
<evidence type="ECO:0000256" key="7">
    <source>
        <dbReference type="ARBA" id="ARBA00022827"/>
    </source>
</evidence>
<dbReference type="PROSITE" id="PS00789">
    <property type="entry name" value="CHORISMATE_SYNTHASE_3"/>
    <property type="match status" value="1"/>
</dbReference>
<protein>
    <recommendedName>
        <fullName evidence="3 11">Chorismate synthase</fullName>
        <shortName evidence="11">CS</shortName>
        <ecNumber evidence="3 11">4.2.3.5</ecNumber>
    </recommendedName>
    <alternativeName>
        <fullName evidence="11">5-enolpyruvylshikimate-3-phosphate phospholyase</fullName>
    </alternativeName>
</protein>
<comment type="function">
    <text evidence="11">Catalyzes the anti-1,4-elimination of the C-3 phosphate and the C-6 proR hydrogen from 5-enolpyruvylshikimate-3-phosphate (EPSP) to yield chorismate, which is the branch point compound that serves as the starting substrate for the three terminal pathways of aromatic amino acid biosynthesis. This reaction introduces a second double bond into the aromatic ring system.</text>
</comment>
<dbReference type="HOGENOM" id="CLU_034547_2_0_11"/>
<dbReference type="STRING" id="31964.CMS0733"/>
<proteinExistence type="inferred from homology"/>
<feature type="binding site" evidence="11">
    <location>
        <position position="368"/>
    </location>
    <ligand>
        <name>FMN</name>
        <dbReference type="ChEBI" id="CHEBI:58210"/>
    </ligand>
</feature>
<evidence type="ECO:0000256" key="9">
    <source>
        <dbReference type="ARBA" id="ARBA00023141"/>
    </source>
</evidence>
<feature type="binding site" evidence="11">
    <location>
        <position position="68"/>
    </location>
    <ligand>
        <name>NADP(+)</name>
        <dbReference type="ChEBI" id="CHEBI:58349"/>
    </ligand>
</feature>
<sequence>MGPSRQLREAVDLGPAVGPSLPLWEDGGMLRWLTAGESHGPELIAVLEGLPAGVPVSLDGIRADLARRKLGYGRGARMAFEQDELSLSTGVVHGRTLGSPIAVRIGNTEWPKWVDIMSPEPVDAEKLQGARAAALTRPRPGHADLVGMQKYDFDEARPVLERASARETAARVALGAVARAFLAELGITLVSHTLAIGPVRVPEGAPLPTPADVDALDADPLRCFHPETSARMVAEVDDTKSSGDTVGGVVEVLAYDLPPGLGSHVHWDRRLDSKLAGALMGIQAIKGVEVGDGFLTTTRRGSEAHDELFSTAAGIGRSTDRAGGTEGGMSTGSVLRVRAGMKPIATVPRALRTIDTATGGAAPANHQRSDVCAVPAAGVVAEAMVALTLADAVLEKFGGDSVGETLRNLRGYLDAIPEGRRTGADLVDEADAAPPAPPEA</sequence>
<evidence type="ECO:0000256" key="4">
    <source>
        <dbReference type="ARBA" id="ARBA00022605"/>
    </source>
</evidence>
<organism evidence="13 14">
    <name type="scientific">Clavibacter sepedonicus</name>
    <name type="common">Clavibacter michiganensis subsp. sepedonicus</name>
    <dbReference type="NCBI Taxonomy" id="31964"/>
    <lineage>
        <taxon>Bacteria</taxon>
        <taxon>Bacillati</taxon>
        <taxon>Actinomycetota</taxon>
        <taxon>Actinomycetes</taxon>
        <taxon>Micrococcales</taxon>
        <taxon>Microbacteriaceae</taxon>
        <taxon>Clavibacter</taxon>
    </lineage>
</organism>
<dbReference type="CDD" id="cd07304">
    <property type="entry name" value="Chorismate_synthase"/>
    <property type="match status" value="1"/>
</dbReference>
<evidence type="ECO:0000256" key="2">
    <source>
        <dbReference type="ARBA" id="ARBA00008014"/>
    </source>
</evidence>
<dbReference type="eggNOG" id="COG0082">
    <property type="taxonomic scope" value="Bacteria"/>
</dbReference>
<evidence type="ECO:0000256" key="1">
    <source>
        <dbReference type="ARBA" id="ARBA00005044"/>
    </source>
</evidence>
<evidence type="ECO:0000256" key="11">
    <source>
        <dbReference type="HAMAP-Rule" id="MF_00300"/>
    </source>
</evidence>
<dbReference type="Proteomes" id="UP000001318">
    <property type="component" value="Chromosome"/>
</dbReference>
<dbReference type="InterPro" id="IPR000453">
    <property type="entry name" value="Chorismate_synth"/>
</dbReference>
<dbReference type="SUPFAM" id="SSF103263">
    <property type="entry name" value="Chorismate synthase, AroC"/>
    <property type="match status" value="1"/>
</dbReference>
<evidence type="ECO:0000256" key="12">
    <source>
        <dbReference type="RuleBase" id="RU000605"/>
    </source>
</evidence>
<evidence type="ECO:0000256" key="8">
    <source>
        <dbReference type="ARBA" id="ARBA00022857"/>
    </source>
</evidence>
<evidence type="ECO:0000313" key="14">
    <source>
        <dbReference type="Proteomes" id="UP000001318"/>
    </source>
</evidence>
<dbReference type="HAMAP" id="MF_00300">
    <property type="entry name" value="Chorismate_synth"/>
    <property type="match status" value="1"/>
</dbReference>
<gene>
    <name evidence="11" type="primary">aroC</name>
    <name evidence="13" type="ordered locus">CMS0733</name>
</gene>
<keyword evidence="7 11" id="KW-0274">FAD</keyword>
<dbReference type="GO" id="GO:0005829">
    <property type="term" value="C:cytosol"/>
    <property type="evidence" value="ECO:0007669"/>
    <property type="project" value="TreeGrafter"/>
</dbReference>
<dbReference type="NCBIfam" id="TIGR00033">
    <property type="entry name" value="aroC"/>
    <property type="match status" value="1"/>
</dbReference>
<keyword evidence="5 11" id="KW-0285">Flavoprotein</keyword>
<dbReference type="PROSITE" id="PS00788">
    <property type="entry name" value="CHORISMATE_SYNTHASE_2"/>
    <property type="match status" value="1"/>
</dbReference>
<dbReference type="UniPathway" id="UPA00053">
    <property type="reaction ID" value="UER00090"/>
</dbReference>
<dbReference type="GO" id="GO:0004107">
    <property type="term" value="F:chorismate synthase activity"/>
    <property type="evidence" value="ECO:0007669"/>
    <property type="project" value="UniProtKB-UniRule"/>
</dbReference>
<evidence type="ECO:0000256" key="5">
    <source>
        <dbReference type="ARBA" id="ARBA00022630"/>
    </source>
</evidence>
<feature type="binding site" evidence="11">
    <location>
        <position position="74"/>
    </location>
    <ligand>
        <name>NADP(+)</name>
        <dbReference type="ChEBI" id="CHEBI:58349"/>
    </ligand>
</feature>
<dbReference type="Pfam" id="PF01264">
    <property type="entry name" value="Chorismate_synt"/>
    <property type="match status" value="1"/>
</dbReference>
<evidence type="ECO:0000256" key="10">
    <source>
        <dbReference type="ARBA" id="ARBA00023239"/>
    </source>
</evidence>
<evidence type="ECO:0000256" key="3">
    <source>
        <dbReference type="ARBA" id="ARBA00013036"/>
    </source>
</evidence>
<dbReference type="EC" id="4.2.3.5" evidence="3 11"/>